<protein>
    <recommendedName>
        <fullName evidence="4">Protein sleepless</fullName>
    </recommendedName>
</protein>
<feature type="signal peptide" evidence="1">
    <location>
        <begin position="1"/>
        <end position="17"/>
    </location>
</feature>
<dbReference type="AlphaFoldDB" id="A0AA36CWY2"/>
<feature type="non-terminal residue" evidence="2">
    <location>
        <position position="139"/>
    </location>
</feature>
<evidence type="ECO:0000313" key="3">
    <source>
        <dbReference type="Proteomes" id="UP001177023"/>
    </source>
</evidence>
<feature type="chain" id="PRO_5041459238" description="Protein sleepless" evidence="1">
    <location>
        <begin position="18"/>
        <end position="139"/>
    </location>
</feature>
<gene>
    <name evidence="2" type="ORF">MSPICULIGERA_LOCUS14722</name>
</gene>
<evidence type="ECO:0000313" key="2">
    <source>
        <dbReference type="EMBL" id="CAJ0576429.1"/>
    </source>
</evidence>
<evidence type="ECO:0000256" key="1">
    <source>
        <dbReference type="SAM" id="SignalP"/>
    </source>
</evidence>
<organism evidence="2 3">
    <name type="scientific">Mesorhabditis spiculigera</name>
    <dbReference type="NCBI Taxonomy" id="96644"/>
    <lineage>
        <taxon>Eukaryota</taxon>
        <taxon>Metazoa</taxon>
        <taxon>Ecdysozoa</taxon>
        <taxon>Nematoda</taxon>
        <taxon>Chromadorea</taxon>
        <taxon>Rhabditida</taxon>
        <taxon>Rhabditina</taxon>
        <taxon>Rhabditomorpha</taxon>
        <taxon>Rhabditoidea</taxon>
        <taxon>Rhabditidae</taxon>
        <taxon>Mesorhabditinae</taxon>
        <taxon>Mesorhabditis</taxon>
    </lineage>
</organism>
<name>A0AA36CWY2_9BILA</name>
<evidence type="ECO:0008006" key="4">
    <source>
        <dbReference type="Google" id="ProtNLM"/>
    </source>
</evidence>
<sequence length="139" mass="15659">MQHRIAFFSSFISAALAIKCMQCTGWSWNYPGNQASPCDNQNAQCNSDQNMCVRITDPMRPGASYETFKLDCWSQSTLQITPGTNQPIVAGQCYSYQDGSNPPKRYKYCFCNNVDYCNGAGNLQVFTPVLLVFVYKLFL</sequence>
<dbReference type="Proteomes" id="UP001177023">
    <property type="component" value="Unassembled WGS sequence"/>
</dbReference>
<proteinExistence type="predicted"/>
<keyword evidence="1" id="KW-0732">Signal</keyword>
<dbReference type="EMBL" id="CATQJA010002644">
    <property type="protein sequence ID" value="CAJ0576429.1"/>
    <property type="molecule type" value="Genomic_DNA"/>
</dbReference>
<accession>A0AA36CWY2</accession>
<reference evidence="2" key="1">
    <citation type="submission" date="2023-06" db="EMBL/GenBank/DDBJ databases">
        <authorList>
            <person name="Delattre M."/>
        </authorList>
    </citation>
    <scope>NUCLEOTIDE SEQUENCE</scope>
    <source>
        <strain evidence="2">AF72</strain>
    </source>
</reference>
<comment type="caution">
    <text evidence="2">The sequence shown here is derived from an EMBL/GenBank/DDBJ whole genome shotgun (WGS) entry which is preliminary data.</text>
</comment>
<keyword evidence="3" id="KW-1185">Reference proteome</keyword>